<evidence type="ECO:0000313" key="1">
    <source>
        <dbReference type="EMBL" id="PKU83072.1"/>
    </source>
</evidence>
<gene>
    <name evidence="1" type="ORF">MA16_Dca007743</name>
</gene>
<name>A0A2I0X595_9ASPA</name>
<dbReference type="Proteomes" id="UP000233837">
    <property type="component" value="Unassembled WGS sequence"/>
</dbReference>
<proteinExistence type="predicted"/>
<keyword evidence="2" id="KW-1185">Reference proteome</keyword>
<reference evidence="1 2" key="1">
    <citation type="journal article" date="2016" name="Sci. Rep.">
        <title>The Dendrobium catenatum Lindl. genome sequence provides insights into polysaccharide synthase, floral development and adaptive evolution.</title>
        <authorList>
            <person name="Zhang G.Q."/>
            <person name="Xu Q."/>
            <person name="Bian C."/>
            <person name="Tsai W.C."/>
            <person name="Yeh C.M."/>
            <person name="Liu K.W."/>
            <person name="Yoshida K."/>
            <person name="Zhang L.S."/>
            <person name="Chang S.B."/>
            <person name="Chen F."/>
            <person name="Shi Y."/>
            <person name="Su Y.Y."/>
            <person name="Zhang Y.Q."/>
            <person name="Chen L.J."/>
            <person name="Yin Y."/>
            <person name="Lin M."/>
            <person name="Huang H."/>
            <person name="Deng H."/>
            <person name="Wang Z.W."/>
            <person name="Zhu S.L."/>
            <person name="Zhao X."/>
            <person name="Deng C."/>
            <person name="Niu S.C."/>
            <person name="Huang J."/>
            <person name="Wang M."/>
            <person name="Liu G.H."/>
            <person name="Yang H.J."/>
            <person name="Xiao X.J."/>
            <person name="Hsiao Y.Y."/>
            <person name="Wu W.L."/>
            <person name="Chen Y.Y."/>
            <person name="Mitsuda N."/>
            <person name="Ohme-Takagi M."/>
            <person name="Luo Y.B."/>
            <person name="Van de Peer Y."/>
            <person name="Liu Z.J."/>
        </authorList>
    </citation>
    <scope>NUCLEOTIDE SEQUENCE [LARGE SCALE GENOMIC DNA]</scope>
    <source>
        <tissue evidence="1">The whole plant</tissue>
    </source>
</reference>
<accession>A0A2I0X595</accession>
<evidence type="ECO:0000313" key="2">
    <source>
        <dbReference type="Proteomes" id="UP000233837"/>
    </source>
</evidence>
<dbReference type="EMBL" id="KZ502144">
    <property type="protein sequence ID" value="PKU83072.1"/>
    <property type="molecule type" value="Genomic_DNA"/>
</dbReference>
<reference evidence="1 2" key="2">
    <citation type="journal article" date="2017" name="Nature">
        <title>The Apostasia genome and the evolution of orchids.</title>
        <authorList>
            <person name="Zhang G.Q."/>
            <person name="Liu K.W."/>
            <person name="Li Z."/>
            <person name="Lohaus R."/>
            <person name="Hsiao Y.Y."/>
            <person name="Niu S.C."/>
            <person name="Wang J.Y."/>
            <person name="Lin Y.C."/>
            <person name="Xu Q."/>
            <person name="Chen L.J."/>
            <person name="Yoshida K."/>
            <person name="Fujiwara S."/>
            <person name="Wang Z.W."/>
            <person name="Zhang Y.Q."/>
            <person name="Mitsuda N."/>
            <person name="Wang M."/>
            <person name="Liu G.H."/>
            <person name="Pecoraro L."/>
            <person name="Huang H.X."/>
            <person name="Xiao X.J."/>
            <person name="Lin M."/>
            <person name="Wu X.Y."/>
            <person name="Wu W.L."/>
            <person name="Chen Y.Y."/>
            <person name="Chang S.B."/>
            <person name="Sakamoto S."/>
            <person name="Ohme-Takagi M."/>
            <person name="Yagi M."/>
            <person name="Zeng S.J."/>
            <person name="Shen C.Y."/>
            <person name="Yeh C.M."/>
            <person name="Luo Y.B."/>
            <person name="Tsai W.C."/>
            <person name="Van de Peer Y."/>
            <person name="Liu Z.J."/>
        </authorList>
    </citation>
    <scope>NUCLEOTIDE SEQUENCE [LARGE SCALE GENOMIC DNA]</scope>
    <source>
        <tissue evidence="1">The whole plant</tissue>
    </source>
</reference>
<organism evidence="1 2">
    <name type="scientific">Dendrobium catenatum</name>
    <dbReference type="NCBI Taxonomy" id="906689"/>
    <lineage>
        <taxon>Eukaryota</taxon>
        <taxon>Viridiplantae</taxon>
        <taxon>Streptophyta</taxon>
        <taxon>Embryophyta</taxon>
        <taxon>Tracheophyta</taxon>
        <taxon>Spermatophyta</taxon>
        <taxon>Magnoliopsida</taxon>
        <taxon>Liliopsida</taxon>
        <taxon>Asparagales</taxon>
        <taxon>Orchidaceae</taxon>
        <taxon>Epidendroideae</taxon>
        <taxon>Malaxideae</taxon>
        <taxon>Dendrobiinae</taxon>
        <taxon>Dendrobium</taxon>
    </lineage>
</organism>
<sequence length="99" mass="11498">MLVLYHHQEGEKGCWYYIITRWVRKIVGTLPHRVNENEVNDIPVEEGELISIENNYVPKNGFDFNVVGDYSKGNLEDECPHQTQGPQDQTVIWNQLKIG</sequence>
<dbReference type="AlphaFoldDB" id="A0A2I0X595"/>
<protein>
    <submittedName>
        <fullName evidence="1">Uncharacterized protein</fullName>
    </submittedName>
</protein>